<dbReference type="EMBL" id="LAZR01006345">
    <property type="protein sequence ID" value="KKM92825.1"/>
    <property type="molecule type" value="Genomic_DNA"/>
</dbReference>
<evidence type="ECO:0000313" key="1">
    <source>
        <dbReference type="EMBL" id="KKM92825.1"/>
    </source>
</evidence>
<organism evidence="1">
    <name type="scientific">marine sediment metagenome</name>
    <dbReference type="NCBI Taxonomy" id="412755"/>
    <lineage>
        <taxon>unclassified sequences</taxon>
        <taxon>metagenomes</taxon>
        <taxon>ecological metagenomes</taxon>
    </lineage>
</organism>
<protein>
    <recommendedName>
        <fullName evidence="2">HNH endonuclease 5 domain-containing protein</fullName>
    </recommendedName>
</protein>
<gene>
    <name evidence="1" type="ORF">LCGC14_1214560</name>
</gene>
<evidence type="ECO:0008006" key="2">
    <source>
        <dbReference type="Google" id="ProtNLM"/>
    </source>
</evidence>
<sequence length="250" mass="29211">MKSRSKPNETKQCPLCGEYKLLCDSHILPEFIYRPAYDHTHTAVKIDINKNKLGKTQKGFSEWMLCTECEGLLNKWETYFASVWFHEDHRLRPHKLEEDLIFIRGLDYKKFKLFHLSLIWRAGVSKRSEFDAVRLGPHAEKIRIMLFDENPGEPEDYQFTCLALKDPITLGFCDSLIRGFEASKLYGHRVYYVVFGGAIWAYWVSSHTLNRQVPPCFQKDGTLIIAVQDWDKNLLIKDIAKYMKKIGAIQ</sequence>
<reference evidence="1" key="1">
    <citation type="journal article" date="2015" name="Nature">
        <title>Complex archaea that bridge the gap between prokaryotes and eukaryotes.</title>
        <authorList>
            <person name="Spang A."/>
            <person name="Saw J.H."/>
            <person name="Jorgensen S.L."/>
            <person name="Zaremba-Niedzwiedzka K."/>
            <person name="Martijn J."/>
            <person name="Lind A.E."/>
            <person name="van Eijk R."/>
            <person name="Schleper C."/>
            <person name="Guy L."/>
            <person name="Ettema T.J."/>
        </authorList>
    </citation>
    <scope>NUCLEOTIDE SEQUENCE</scope>
</reference>
<name>A0A0F9NVE0_9ZZZZ</name>
<proteinExistence type="predicted"/>
<comment type="caution">
    <text evidence="1">The sequence shown here is derived from an EMBL/GenBank/DDBJ whole genome shotgun (WGS) entry which is preliminary data.</text>
</comment>
<dbReference type="AlphaFoldDB" id="A0A0F9NVE0"/>
<accession>A0A0F9NVE0</accession>